<dbReference type="InterPro" id="IPR035968">
    <property type="entry name" value="ATP_synth_F1_ATPase_gsu"/>
</dbReference>
<gene>
    <name evidence="9" type="primary">atp3</name>
</gene>
<dbReference type="PRINTS" id="PR00126">
    <property type="entry name" value="ATPASEGAMMA"/>
</dbReference>
<dbReference type="EMBL" id="LC369600">
    <property type="protein sequence ID" value="BBD14114.1"/>
    <property type="molecule type" value="Genomic_DNA"/>
</dbReference>
<evidence type="ECO:0000256" key="3">
    <source>
        <dbReference type="ARBA" id="ARBA00022448"/>
    </source>
</evidence>
<organism evidence="9">
    <name type="scientific">Ophirina amphinema</name>
    <dbReference type="NCBI Taxonomy" id="2108040"/>
    <lineage>
        <taxon>Eukaryota</taxon>
        <taxon>Discoba</taxon>
        <taxon>Jakobida</taxon>
        <taxon>Ophirinina</taxon>
        <taxon>Ophirinidae</taxon>
        <taxon>Ophirina</taxon>
    </lineage>
</organism>
<keyword evidence="4" id="KW-0375">Hydrogen ion transport</keyword>
<sequence length="270" mass="29449">MASTKEFKNRLRSISSVQKITKAMKMVAASKLRQVQSTTENSRPSIEGVGHLLQNIPFGSESNDLIVPISSDRGLCGGVNSVIVREVRKSVRENTLAKQVFCVGEKGKDALKSSNPEILVGSISDITKKSINFTVASVIVDALTSLSFDRSTVVFNKFKSVISQEVRSLELPSSSHLSLNLSLFDEYEFESEKSELMSNLYEFAYALLLHNAILENATSEQGARMSAMDNASRNASDMLDALNLKYNKARQAGITQELIEIVSCASAVAA</sequence>
<dbReference type="AlphaFoldDB" id="A0A348AYP6"/>
<keyword evidence="8" id="KW-0066">ATP synthesis</keyword>
<accession>A0A348AYP6</accession>
<evidence type="ECO:0000256" key="6">
    <source>
        <dbReference type="ARBA" id="ARBA00023136"/>
    </source>
</evidence>
<evidence type="ECO:0000256" key="8">
    <source>
        <dbReference type="ARBA" id="ARBA00023310"/>
    </source>
</evidence>
<evidence type="ECO:0000256" key="2">
    <source>
        <dbReference type="ARBA" id="ARBA00007681"/>
    </source>
</evidence>
<evidence type="ECO:0000256" key="1">
    <source>
        <dbReference type="ARBA" id="ARBA00004170"/>
    </source>
</evidence>
<dbReference type="Gene3D" id="3.40.1380.10">
    <property type="match status" value="1"/>
</dbReference>
<comment type="subcellular location">
    <subcellularLocation>
        <location evidence="1">Membrane</location>
        <topology evidence="1">Peripheral membrane protein</topology>
    </subcellularLocation>
</comment>
<dbReference type="GO" id="GO:0046933">
    <property type="term" value="F:proton-transporting ATP synthase activity, rotational mechanism"/>
    <property type="evidence" value="ECO:0007669"/>
    <property type="project" value="InterPro"/>
</dbReference>
<evidence type="ECO:0000256" key="5">
    <source>
        <dbReference type="ARBA" id="ARBA00023065"/>
    </source>
</evidence>
<dbReference type="CDD" id="cd12151">
    <property type="entry name" value="F1-ATPase_gamma"/>
    <property type="match status" value="1"/>
</dbReference>
<dbReference type="PIRSF" id="PIRSF039089">
    <property type="entry name" value="ATP_synthase_gamma"/>
    <property type="match status" value="1"/>
</dbReference>
<keyword evidence="6" id="KW-0472">Membrane</keyword>
<dbReference type="PANTHER" id="PTHR11693">
    <property type="entry name" value="ATP SYNTHASE GAMMA CHAIN"/>
    <property type="match status" value="1"/>
</dbReference>
<proteinExistence type="inferred from homology"/>
<keyword evidence="5" id="KW-0406">Ion transport</keyword>
<geneLocation type="mitochondrion" evidence="9"/>
<keyword evidence="7" id="KW-0139">CF(1)</keyword>
<dbReference type="Gene3D" id="1.10.287.80">
    <property type="entry name" value="ATP synthase, gamma subunit, helix hairpin domain"/>
    <property type="match status" value="1"/>
</dbReference>
<dbReference type="HAMAP" id="MF_00815">
    <property type="entry name" value="ATP_synth_gamma_bact"/>
    <property type="match status" value="1"/>
</dbReference>
<dbReference type="PANTHER" id="PTHR11693:SF22">
    <property type="entry name" value="ATP SYNTHASE SUBUNIT GAMMA, MITOCHONDRIAL"/>
    <property type="match status" value="1"/>
</dbReference>
<keyword evidence="9" id="KW-0496">Mitochondrion</keyword>
<keyword evidence="3" id="KW-0813">Transport</keyword>
<reference evidence="9" key="1">
    <citation type="journal article" date="2018" name="Sci. Rep.">
        <title>Ophirina amphinema n. gen., n. sp., a New Deeply Branching Discobid with Phylogenetic Affinity to Jakobids.</title>
        <authorList>
            <person name="Yabuki A."/>
            <person name="Gyaltshen Y."/>
            <person name="Heiss A.A."/>
            <person name="Fujikura K."/>
            <person name="Kim E."/>
        </authorList>
    </citation>
    <scope>NUCLEOTIDE SEQUENCE</scope>
    <source>
        <strain evidence="9">JB</strain>
    </source>
</reference>
<evidence type="ECO:0000313" key="9">
    <source>
        <dbReference type="EMBL" id="BBD14114.1"/>
    </source>
</evidence>
<protein>
    <submittedName>
        <fullName evidence="9">ATP synthase F1 subunit gamma</fullName>
    </submittedName>
</protein>
<name>A0A348AYP6_9EUKA</name>
<dbReference type="SUPFAM" id="SSF52943">
    <property type="entry name" value="ATP synthase (F1-ATPase), gamma subunit"/>
    <property type="match status" value="1"/>
</dbReference>
<evidence type="ECO:0000256" key="4">
    <source>
        <dbReference type="ARBA" id="ARBA00022781"/>
    </source>
</evidence>
<dbReference type="GO" id="GO:0045259">
    <property type="term" value="C:proton-transporting ATP synthase complex"/>
    <property type="evidence" value="ECO:0007669"/>
    <property type="project" value="UniProtKB-KW"/>
</dbReference>
<dbReference type="NCBIfam" id="TIGR01146">
    <property type="entry name" value="ATPsyn_F1gamma"/>
    <property type="match status" value="1"/>
</dbReference>
<comment type="similarity">
    <text evidence="2">Belongs to the ATPase gamma chain family.</text>
</comment>
<evidence type="ECO:0000256" key="7">
    <source>
        <dbReference type="ARBA" id="ARBA00023196"/>
    </source>
</evidence>
<dbReference type="InterPro" id="IPR000131">
    <property type="entry name" value="ATP_synth_F1_gsu"/>
</dbReference>
<dbReference type="Pfam" id="PF00231">
    <property type="entry name" value="ATP-synt"/>
    <property type="match status" value="1"/>
</dbReference>